<accession>A0A128F3V5</accession>
<keyword evidence="1" id="KW-0732">Signal</keyword>
<proteinExistence type="predicted"/>
<organism evidence="2 3">
    <name type="scientific">Grimontia celer</name>
    <dbReference type="NCBI Taxonomy" id="1796497"/>
    <lineage>
        <taxon>Bacteria</taxon>
        <taxon>Pseudomonadati</taxon>
        <taxon>Pseudomonadota</taxon>
        <taxon>Gammaproteobacteria</taxon>
        <taxon>Vibrionales</taxon>
        <taxon>Vibrionaceae</taxon>
        <taxon>Grimontia</taxon>
    </lineage>
</organism>
<evidence type="ECO:0000313" key="3">
    <source>
        <dbReference type="Proteomes" id="UP000071641"/>
    </source>
</evidence>
<evidence type="ECO:0000256" key="1">
    <source>
        <dbReference type="SAM" id="SignalP"/>
    </source>
</evidence>
<keyword evidence="3" id="KW-1185">Reference proteome</keyword>
<dbReference type="EMBL" id="FIZX01000002">
    <property type="protein sequence ID" value="CZF81472.1"/>
    <property type="molecule type" value="Genomic_DNA"/>
</dbReference>
<evidence type="ECO:0000313" key="2">
    <source>
        <dbReference type="EMBL" id="CZF81472.1"/>
    </source>
</evidence>
<protein>
    <recommendedName>
        <fullName evidence="4">Lipoprotein</fullName>
    </recommendedName>
</protein>
<dbReference type="RefSeq" id="WP_062663676.1">
    <property type="nucleotide sequence ID" value="NZ_FIZX01000002.1"/>
</dbReference>
<reference evidence="3" key="1">
    <citation type="submission" date="2016-02" db="EMBL/GenBank/DDBJ databases">
        <authorList>
            <person name="Rodrigo-Torres Lidia"/>
            <person name="Arahal R.David."/>
        </authorList>
    </citation>
    <scope>NUCLEOTIDE SEQUENCE [LARGE SCALE GENOMIC DNA]</scope>
    <source>
        <strain evidence="3">CECT 9029</strain>
    </source>
</reference>
<evidence type="ECO:0008006" key="4">
    <source>
        <dbReference type="Google" id="ProtNLM"/>
    </source>
</evidence>
<feature type="signal peptide" evidence="1">
    <location>
        <begin position="1"/>
        <end position="19"/>
    </location>
</feature>
<sequence length="190" mass="20809">MAPTRSLLTLILSISTLSACTNQPEPIKPIQLYSNKETVQMSYCAELADMAYLVASQKLQEQPKQSQIDRFATGTAAQIKLNLVEDVYAADFTSAWDYSVALFDQCAVKVANVPQERLNIASFCAQKSLVAGGAYDLKQAGAPKLDAYMVFASYKATKPYEVIDAVYEKSSSHDAVAKKTWDSCIDILAE</sequence>
<name>A0A128F3V5_9GAMM</name>
<dbReference type="OrthoDB" id="5917631at2"/>
<dbReference type="PROSITE" id="PS51257">
    <property type="entry name" value="PROKAR_LIPOPROTEIN"/>
    <property type="match status" value="1"/>
</dbReference>
<dbReference type="AlphaFoldDB" id="A0A128F3V5"/>
<feature type="chain" id="PRO_5007282013" description="Lipoprotein" evidence="1">
    <location>
        <begin position="20"/>
        <end position="190"/>
    </location>
</feature>
<gene>
    <name evidence="2" type="ORF">GCE9029_02629</name>
</gene>
<dbReference type="Proteomes" id="UP000071641">
    <property type="component" value="Unassembled WGS sequence"/>
</dbReference>